<dbReference type="Proteomes" id="UP000192738">
    <property type="component" value="Unassembled WGS sequence"/>
</dbReference>
<feature type="transmembrane region" description="Helical" evidence="1">
    <location>
        <begin position="30"/>
        <end position="48"/>
    </location>
</feature>
<dbReference type="AlphaFoldDB" id="A0A1W2EDW3"/>
<reference evidence="2 3" key="1">
    <citation type="submission" date="2017-04" db="EMBL/GenBank/DDBJ databases">
        <authorList>
            <person name="Afonso C.L."/>
            <person name="Miller P.J."/>
            <person name="Scott M.A."/>
            <person name="Spackman E."/>
            <person name="Goraichik I."/>
            <person name="Dimitrov K.M."/>
            <person name="Suarez D.L."/>
            <person name="Swayne D.E."/>
        </authorList>
    </citation>
    <scope>NUCLEOTIDE SEQUENCE [LARGE SCALE GENOMIC DNA]</scope>
    <source>
        <strain evidence="2 3">DSM 5090</strain>
    </source>
</reference>
<evidence type="ECO:0000256" key="1">
    <source>
        <dbReference type="SAM" id="Phobius"/>
    </source>
</evidence>
<keyword evidence="1" id="KW-1133">Transmembrane helix</keyword>
<keyword evidence="3" id="KW-1185">Reference proteome</keyword>
<evidence type="ECO:0000313" key="2">
    <source>
        <dbReference type="EMBL" id="SMD07847.1"/>
    </source>
</evidence>
<evidence type="ECO:0000313" key="3">
    <source>
        <dbReference type="Proteomes" id="UP000192738"/>
    </source>
</evidence>
<gene>
    <name evidence="2" type="ORF">SAMN04488500_12358</name>
</gene>
<organism evidence="2 3">
    <name type="scientific">Sporomusa malonica</name>
    <dbReference type="NCBI Taxonomy" id="112901"/>
    <lineage>
        <taxon>Bacteria</taxon>
        <taxon>Bacillati</taxon>
        <taxon>Bacillota</taxon>
        <taxon>Negativicutes</taxon>
        <taxon>Selenomonadales</taxon>
        <taxon>Sporomusaceae</taxon>
        <taxon>Sporomusa</taxon>
    </lineage>
</organism>
<keyword evidence="1" id="KW-0472">Membrane</keyword>
<dbReference type="EMBL" id="FWXI01000023">
    <property type="protein sequence ID" value="SMD07847.1"/>
    <property type="molecule type" value="Genomic_DNA"/>
</dbReference>
<dbReference type="STRING" id="112901.SAMN04488500_12358"/>
<name>A0A1W2EDW3_9FIRM</name>
<keyword evidence="1" id="KW-0812">Transmembrane</keyword>
<protein>
    <submittedName>
        <fullName evidence="2">Uncharacterized protein</fullName>
    </submittedName>
</protein>
<sequence>MAYVMIGIALVAGIHAYSYAKALKCSGNTVGAFVVLLFVAASIGLPIYRMITAP</sequence>
<accession>A0A1W2EDW3</accession>
<dbReference type="RefSeq" id="WP_176215623.1">
    <property type="nucleotide sequence ID" value="NZ_CP155572.1"/>
</dbReference>
<proteinExistence type="predicted"/>